<dbReference type="STRING" id="344882.ABB29_12050"/>
<dbReference type="InterPro" id="IPR038500">
    <property type="entry name" value="Antitermination_sf"/>
</dbReference>
<name>A0A0R0CH39_9GAMM</name>
<dbReference type="RefSeq" id="WP_057659299.1">
    <property type="nucleotide sequence ID" value="NZ_LDJL01000011.1"/>
</dbReference>
<dbReference type="AlphaFoldDB" id="A0A0R0CH39"/>
<evidence type="ECO:0000313" key="2">
    <source>
        <dbReference type="Proteomes" id="UP000052052"/>
    </source>
</evidence>
<organism evidence="1 2">
    <name type="scientific">Pseudoxanthomonas dokdonensis</name>
    <dbReference type="NCBI Taxonomy" id="344882"/>
    <lineage>
        <taxon>Bacteria</taxon>
        <taxon>Pseudomonadati</taxon>
        <taxon>Pseudomonadota</taxon>
        <taxon>Gammaproteobacteria</taxon>
        <taxon>Lysobacterales</taxon>
        <taxon>Lysobacteraceae</taxon>
        <taxon>Pseudoxanthomonas</taxon>
    </lineage>
</organism>
<sequence length="235" mass="25841">MSNARELLARLNPTTVKFDIGRGGQPQLTNQDIAGALAFVSPGLGRSLLEACWWSDGAARSRKSMRNEVMALVVPELQRQSRALSHASLDLQLVKAAIAWSGRGATAEQSRELASCEARLEQVRAGTWPRTTVESLPTLVSAVIDEIAHPHRCERCEGRGHVMAGELKVTCLLCDRTGLAKVSGRRRAHALGINERSYRDSWAGIYQWLLDAFRDAEQQAARQLSDALRDESVRG</sequence>
<evidence type="ECO:0000313" key="1">
    <source>
        <dbReference type="EMBL" id="KRG69133.1"/>
    </source>
</evidence>
<protein>
    <submittedName>
        <fullName evidence="1">Uncharacterized protein</fullName>
    </submittedName>
</protein>
<dbReference type="Proteomes" id="UP000052052">
    <property type="component" value="Unassembled WGS sequence"/>
</dbReference>
<comment type="caution">
    <text evidence="1">The sequence shown here is derived from an EMBL/GenBank/DDBJ whole genome shotgun (WGS) entry which is preliminary data.</text>
</comment>
<proteinExistence type="predicted"/>
<gene>
    <name evidence="1" type="ORF">ABB29_12050</name>
</gene>
<keyword evidence="2" id="KW-1185">Reference proteome</keyword>
<accession>A0A0R0CH39</accession>
<reference evidence="1 2" key="1">
    <citation type="submission" date="2015-05" db="EMBL/GenBank/DDBJ databases">
        <title>Genome sequencing and analysis of members of genus Stenotrophomonas.</title>
        <authorList>
            <person name="Patil P.P."/>
            <person name="Midha S."/>
            <person name="Patil P.B."/>
        </authorList>
    </citation>
    <scope>NUCLEOTIDE SEQUENCE [LARGE SCALE GENOMIC DNA]</scope>
    <source>
        <strain evidence="1 2">DSM 21858</strain>
    </source>
</reference>
<dbReference type="EMBL" id="LDJL01000011">
    <property type="protein sequence ID" value="KRG69133.1"/>
    <property type="molecule type" value="Genomic_DNA"/>
</dbReference>
<dbReference type="Gene3D" id="1.10.274.110">
    <property type="match status" value="1"/>
</dbReference>
<dbReference type="PATRIC" id="fig|344882.3.peg.779"/>
<dbReference type="OrthoDB" id="5955872at2"/>